<feature type="non-terminal residue" evidence="2">
    <location>
        <position position="1"/>
    </location>
</feature>
<keyword evidence="3" id="KW-1185">Reference proteome</keyword>
<evidence type="ECO:0000313" key="3">
    <source>
        <dbReference type="Proteomes" id="UP001529510"/>
    </source>
</evidence>
<feature type="non-terminal residue" evidence="2">
    <location>
        <position position="56"/>
    </location>
</feature>
<evidence type="ECO:0000256" key="1">
    <source>
        <dbReference type="SAM" id="MobiDB-lite"/>
    </source>
</evidence>
<name>A0ABD0N5B4_CIRMR</name>
<organism evidence="2 3">
    <name type="scientific">Cirrhinus mrigala</name>
    <name type="common">Mrigala</name>
    <dbReference type="NCBI Taxonomy" id="683832"/>
    <lineage>
        <taxon>Eukaryota</taxon>
        <taxon>Metazoa</taxon>
        <taxon>Chordata</taxon>
        <taxon>Craniata</taxon>
        <taxon>Vertebrata</taxon>
        <taxon>Euteleostomi</taxon>
        <taxon>Actinopterygii</taxon>
        <taxon>Neopterygii</taxon>
        <taxon>Teleostei</taxon>
        <taxon>Ostariophysi</taxon>
        <taxon>Cypriniformes</taxon>
        <taxon>Cyprinidae</taxon>
        <taxon>Labeoninae</taxon>
        <taxon>Labeonini</taxon>
        <taxon>Cirrhinus</taxon>
    </lineage>
</organism>
<protein>
    <submittedName>
        <fullName evidence="2">Uncharacterized protein</fullName>
    </submittedName>
</protein>
<feature type="region of interest" description="Disordered" evidence="1">
    <location>
        <begin position="29"/>
        <end position="56"/>
    </location>
</feature>
<dbReference type="Proteomes" id="UP001529510">
    <property type="component" value="Unassembled WGS sequence"/>
</dbReference>
<sequence>TQAVDRVSLQKHRDCHKFLRNPRFLLPNAQRGGKSLLMPRKRPENVRKDRKNTGRE</sequence>
<proteinExistence type="predicted"/>
<evidence type="ECO:0000313" key="2">
    <source>
        <dbReference type="EMBL" id="KAL0156772.1"/>
    </source>
</evidence>
<comment type="caution">
    <text evidence="2">The sequence shown here is derived from an EMBL/GenBank/DDBJ whole genome shotgun (WGS) entry which is preliminary data.</text>
</comment>
<accession>A0ABD0N5B4</accession>
<dbReference type="EMBL" id="JAMKFB020000024">
    <property type="protein sequence ID" value="KAL0156772.1"/>
    <property type="molecule type" value="Genomic_DNA"/>
</dbReference>
<feature type="compositionally biased region" description="Basic and acidic residues" evidence="1">
    <location>
        <begin position="41"/>
        <end position="56"/>
    </location>
</feature>
<gene>
    <name evidence="2" type="ORF">M9458_048018</name>
</gene>
<dbReference type="AlphaFoldDB" id="A0ABD0N5B4"/>
<reference evidence="2 3" key="1">
    <citation type="submission" date="2024-05" db="EMBL/GenBank/DDBJ databases">
        <title>Genome sequencing and assembly of Indian major carp, Cirrhinus mrigala (Hamilton, 1822).</title>
        <authorList>
            <person name="Mohindra V."/>
            <person name="Chowdhury L.M."/>
            <person name="Lal K."/>
            <person name="Jena J.K."/>
        </authorList>
    </citation>
    <scope>NUCLEOTIDE SEQUENCE [LARGE SCALE GENOMIC DNA]</scope>
    <source>
        <strain evidence="2">CM1030</strain>
        <tissue evidence="2">Blood</tissue>
    </source>
</reference>